<keyword evidence="8" id="KW-1185">Reference proteome</keyword>
<organism evidence="7 8">
    <name type="scientific">Metschnikowia pulcherrima</name>
    <dbReference type="NCBI Taxonomy" id="27326"/>
    <lineage>
        <taxon>Eukaryota</taxon>
        <taxon>Fungi</taxon>
        <taxon>Dikarya</taxon>
        <taxon>Ascomycota</taxon>
        <taxon>Saccharomycotina</taxon>
        <taxon>Pichiomycetes</taxon>
        <taxon>Metschnikowiaceae</taxon>
        <taxon>Metschnikowia</taxon>
    </lineage>
</organism>
<evidence type="ECO:0000259" key="6">
    <source>
        <dbReference type="PROSITE" id="PS50157"/>
    </source>
</evidence>
<reference evidence="7" key="1">
    <citation type="submission" date="2020-10" db="EMBL/GenBank/DDBJ databases">
        <title>The Whole-Genome Sequence of Metschnikowia persimmonesis, a Novel Endophytic Yeast Species Isolated from Medicinal Plant Diospyros kaki Thumb.</title>
        <authorList>
            <person name="Rahmat E."/>
            <person name="Kang Y."/>
        </authorList>
    </citation>
    <scope>NUCLEOTIDE SEQUENCE</scope>
    <source>
        <strain evidence="7">KIOM G15050</strain>
    </source>
</reference>
<dbReference type="GO" id="GO:0000981">
    <property type="term" value="F:DNA-binding transcription factor activity, RNA polymerase II-specific"/>
    <property type="evidence" value="ECO:0007669"/>
    <property type="project" value="TreeGrafter"/>
</dbReference>
<protein>
    <recommendedName>
        <fullName evidence="6">C2H2-type domain-containing protein</fullName>
    </recommendedName>
</protein>
<dbReference type="InterPro" id="IPR036236">
    <property type="entry name" value="Znf_C2H2_sf"/>
</dbReference>
<evidence type="ECO:0000313" key="8">
    <source>
        <dbReference type="Proteomes" id="UP000649328"/>
    </source>
</evidence>
<dbReference type="EMBL" id="JACBPP010000008">
    <property type="protein sequence ID" value="KAF8000023.1"/>
    <property type="molecule type" value="Genomic_DNA"/>
</dbReference>
<dbReference type="GO" id="GO:0005634">
    <property type="term" value="C:nucleus"/>
    <property type="evidence" value="ECO:0007669"/>
    <property type="project" value="TreeGrafter"/>
</dbReference>
<dbReference type="InterPro" id="IPR013087">
    <property type="entry name" value="Znf_C2H2_type"/>
</dbReference>
<dbReference type="PANTHER" id="PTHR24408">
    <property type="entry name" value="ZINC FINGER PROTEIN"/>
    <property type="match status" value="1"/>
</dbReference>
<gene>
    <name evidence="7" type="ORF">HF325_005872</name>
</gene>
<evidence type="ECO:0000256" key="4">
    <source>
        <dbReference type="ARBA" id="ARBA00022833"/>
    </source>
</evidence>
<evidence type="ECO:0000256" key="3">
    <source>
        <dbReference type="ARBA" id="ARBA00022771"/>
    </source>
</evidence>
<dbReference type="AlphaFoldDB" id="A0A8H7GQR9"/>
<dbReference type="SUPFAM" id="SSF57667">
    <property type="entry name" value="beta-beta-alpha zinc fingers"/>
    <property type="match status" value="1"/>
</dbReference>
<comment type="caution">
    <text evidence="7">The sequence shown here is derived from an EMBL/GenBank/DDBJ whole genome shotgun (WGS) entry which is preliminary data.</text>
</comment>
<keyword evidence="1" id="KW-0479">Metal-binding</keyword>
<dbReference type="Gene3D" id="3.30.160.60">
    <property type="entry name" value="Classic Zinc Finger"/>
    <property type="match status" value="2"/>
</dbReference>
<proteinExistence type="predicted"/>
<dbReference type="SMART" id="SM00355">
    <property type="entry name" value="ZnF_C2H2"/>
    <property type="match status" value="2"/>
</dbReference>
<dbReference type="GO" id="GO:0008270">
    <property type="term" value="F:zinc ion binding"/>
    <property type="evidence" value="ECO:0007669"/>
    <property type="project" value="UniProtKB-KW"/>
</dbReference>
<evidence type="ECO:0000256" key="1">
    <source>
        <dbReference type="ARBA" id="ARBA00022723"/>
    </source>
</evidence>
<dbReference type="OrthoDB" id="21416at2759"/>
<dbReference type="PROSITE" id="PS00028">
    <property type="entry name" value="ZINC_FINGER_C2H2_1"/>
    <property type="match status" value="2"/>
</dbReference>
<evidence type="ECO:0000256" key="2">
    <source>
        <dbReference type="ARBA" id="ARBA00022737"/>
    </source>
</evidence>
<dbReference type="Proteomes" id="UP000649328">
    <property type="component" value="Unassembled WGS sequence"/>
</dbReference>
<dbReference type="FunFam" id="3.30.160.60:FF:002343">
    <property type="entry name" value="Zinc finger protein 33A"/>
    <property type="match status" value="1"/>
</dbReference>
<keyword evidence="4" id="KW-0862">Zinc</keyword>
<dbReference type="PANTHER" id="PTHR24408:SF58">
    <property type="entry name" value="TRANSCRIPTION FACTOR (TFIIIA), PUTATIVE (AFU_ORTHOLOGUE AFUA_1G05150)-RELATED"/>
    <property type="match status" value="1"/>
</dbReference>
<name>A0A8H7GQR9_9ASCO</name>
<feature type="domain" description="C2H2-type" evidence="6">
    <location>
        <begin position="64"/>
        <end position="92"/>
    </location>
</feature>
<dbReference type="Pfam" id="PF00096">
    <property type="entry name" value="zf-C2H2"/>
    <property type="match status" value="2"/>
</dbReference>
<dbReference type="PROSITE" id="PS50157">
    <property type="entry name" value="ZINC_FINGER_C2H2_2"/>
    <property type="match status" value="2"/>
</dbReference>
<keyword evidence="2" id="KW-0677">Repeat</keyword>
<dbReference type="GO" id="GO:0043565">
    <property type="term" value="F:sequence-specific DNA binding"/>
    <property type="evidence" value="ECO:0007669"/>
    <property type="project" value="TreeGrafter"/>
</dbReference>
<sequence>MDLHGEYLQVKEEYAKTLFLANTPLGEKSSDPSLKYTCVECDFAFRRSDHLQSHKLKHSNEKQHKCDECGERFKRVQDLRSHHETGHSRAVDCDKCKLTFKDKAYLKST</sequence>
<feature type="domain" description="C2H2-type" evidence="6">
    <location>
        <begin position="36"/>
        <end position="63"/>
    </location>
</feature>
<keyword evidence="3 5" id="KW-0863">Zinc-finger</keyword>
<accession>A0A8H7GQR9</accession>
<evidence type="ECO:0000256" key="5">
    <source>
        <dbReference type="PROSITE-ProRule" id="PRU00042"/>
    </source>
</evidence>
<evidence type="ECO:0000313" key="7">
    <source>
        <dbReference type="EMBL" id="KAF8000023.1"/>
    </source>
</evidence>